<proteinExistence type="predicted"/>
<feature type="chain" id="PRO_5039323556" description="Glycosyltransferase RgtA/B/C/D-like domain-containing protein" evidence="2">
    <location>
        <begin position="26"/>
        <end position="458"/>
    </location>
</feature>
<reference evidence="3 4" key="1">
    <citation type="submission" date="2020-07" db="EMBL/GenBank/DDBJ databases">
        <title>Sequencing the genomes of 1000 actinobacteria strains.</title>
        <authorList>
            <person name="Klenk H.-P."/>
        </authorList>
    </citation>
    <scope>NUCLEOTIDE SEQUENCE [LARGE SCALE GENOMIC DNA]</scope>
    <source>
        <strain evidence="3 4">DSM 23819</strain>
    </source>
</reference>
<sequence length="458" mass="50325">MTRLIRNVLPVCALLVLFGAAGRSAALRLTNDDTFFHLRFGAEFQAGWSIRDPGSVTEFGTRDWVPTQWAAQMTMAWLESWGGTAAVAWLSGLGMCTFVLVLYLACRRWATPLVATCVTAVAFIAASQGLSARPQVFSYILITVTVSAWLATSRDGRLRWWLIPLTWAWSSLHGMWTVGVVIGVVAALGIALDRREPGQLRALVVPIASAGSVLLTPVGPGLLREIATIGSRSEYFAEWGPTHFTDLQPLVLSALLALVLLIWFRHGETSWLHGLLLLLAGAWCLYSMRTVPVAAALVAPIAAASIMRIVPAQESARTADKRWAWAGWVVTLVVLALVTPHTLKVGPDLPSWSEDELTSLPDGAVVLNDWEWGGYLMWEHPDLDFVLSGYGDIYTTEELDRNIDLVRVNPEWDDAVESIEPDLAILRTDSPLAYALEQRDDWSVVRSEDGVTVLRPSD</sequence>
<feature type="transmembrane region" description="Helical" evidence="1">
    <location>
        <begin position="293"/>
        <end position="311"/>
    </location>
</feature>
<dbReference type="EMBL" id="JACCAA010000001">
    <property type="protein sequence ID" value="NYG58044.1"/>
    <property type="molecule type" value="Genomic_DNA"/>
</dbReference>
<feature type="transmembrane region" description="Helical" evidence="1">
    <location>
        <begin position="86"/>
        <end position="106"/>
    </location>
</feature>
<keyword evidence="1" id="KW-1133">Transmembrane helix</keyword>
<evidence type="ECO:0000313" key="3">
    <source>
        <dbReference type="EMBL" id="NYG58044.1"/>
    </source>
</evidence>
<dbReference type="AlphaFoldDB" id="A0A7Y9S1J5"/>
<name>A0A7Y9S1J5_9ACTN</name>
<feature type="transmembrane region" description="Helical" evidence="1">
    <location>
        <begin position="323"/>
        <end position="343"/>
    </location>
</feature>
<evidence type="ECO:0000256" key="1">
    <source>
        <dbReference type="SAM" id="Phobius"/>
    </source>
</evidence>
<feature type="transmembrane region" description="Helical" evidence="1">
    <location>
        <begin position="136"/>
        <end position="153"/>
    </location>
</feature>
<feature type="transmembrane region" description="Helical" evidence="1">
    <location>
        <begin position="270"/>
        <end position="286"/>
    </location>
</feature>
<comment type="caution">
    <text evidence="3">The sequence shown here is derived from an EMBL/GenBank/DDBJ whole genome shotgun (WGS) entry which is preliminary data.</text>
</comment>
<evidence type="ECO:0008006" key="5">
    <source>
        <dbReference type="Google" id="ProtNLM"/>
    </source>
</evidence>
<dbReference type="Proteomes" id="UP000540656">
    <property type="component" value="Unassembled WGS sequence"/>
</dbReference>
<evidence type="ECO:0000256" key="2">
    <source>
        <dbReference type="SAM" id="SignalP"/>
    </source>
</evidence>
<feature type="transmembrane region" description="Helical" evidence="1">
    <location>
        <begin position="165"/>
        <end position="191"/>
    </location>
</feature>
<keyword evidence="4" id="KW-1185">Reference proteome</keyword>
<keyword evidence="1" id="KW-0472">Membrane</keyword>
<dbReference type="RefSeq" id="WP_179501245.1">
    <property type="nucleotide sequence ID" value="NZ_JACCAA010000001.1"/>
</dbReference>
<keyword evidence="1" id="KW-0812">Transmembrane</keyword>
<feature type="signal peptide" evidence="2">
    <location>
        <begin position="1"/>
        <end position="25"/>
    </location>
</feature>
<keyword evidence="2" id="KW-0732">Signal</keyword>
<gene>
    <name evidence="3" type="ORF">BJ980_000967</name>
</gene>
<evidence type="ECO:0000313" key="4">
    <source>
        <dbReference type="Proteomes" id="UP000540656"/>
    </source>
</evidence>
<feature type="transmembrane region" description="Helical" evidence="1">
    <location>
        <begin position="203"/>
        <end position="223"/>
    </location>
</feature>
<protein>
    <recommendedName>
        <fullName evidence="5">Glycosyltransferase RgtA/B/C/D-like domain-containing protein</fullName>
    </recommendedName>
</protein>
<feature type="transmembrane region" description="Helical" evidence="1">
    <location>
        <begin position="244"/>
        <end position="264"/>
    </location>
</feature>
<organism evidence="3 4">
    <name type="scientific">Nocardioides daedukensis</name>
    <dbReference type="NCBI Taxonomy" id="634462"/>
    <lineage>
        <taxon>Bacteria</taxon>
        <taxon>Bacillati</taxon>
        <taxon>Actinomycetota</taxon>
        <taxon>Actinomycetes</taxon>
        <taxon>Propionibacteriales</taxon>
        <taxon>Nocardioidaceae</taxon>
        <taxon>Nocardioides</taxon>
    </lineage>
</organism>
<accession>A0A7Y9S1J5</accession>